<sequence>MPPASSSAAGTPRTASSPPTSSLSLSLSLSLSMVLLILLSLASLLSFLTLVHARIPGVYASGATPAAPPFSSLPPTSARLTTLFPATMAAGVTLLVPTSTLPCPCFSRSSGTGPELSPLLSVRYPAERVVACRAGPAIPLSTDHKPDRSDERQRIEDAGGFVIWAGTWRVGGVLAVSRAFGDKLLKVYVVADPEIQEEEIDGVDFIIIASDGLWNVFSNKEAAMGIGGLAMPMLMDMGLR</sequence>
<protein>
    <recommendedName>
        <fullName evidence="3">PPM-type phosphatase domain-containing protein</fullName>
    </recommendedName>
</protein>
<dbReference type="AlphaFoldDB" id="A0A438FIR6"/>
<evidence type="ECO:0000256" key="1">
    <source>
        <dbReference type="SAM" id="MobiDB-lite"/>
    </source>
</evidence>
<keyword evidence="2" id="KW-1133">Transmembrane helix</keyword>
<feature type="region of interest" description="Disordered" evidence="1">
    <location>
        <begin position="1"/>
        <end position="20"/>
    </location>
</feature>
<dbReference type="PANTHER" id="PTHR47992">
    <property type="entry name" value="PROTEIN PHOSPHATASE"/>
    <property type="match status" value="1"/>
</dbReference>
<name>A0A438FIR6_VITVI</name>
<dbReference type="Pfam" id="PF00481">
    <property type="entry name" value="PP2C"/>
    <property type="match status" value="1"/>
</dbReference>
<dbReference type="SMART" id="SM00332">
    <property type="entry name" value="PP2Cc"/>
    <property type="match status" value="1"/>
</dbReference>
<evidence type="ECO:0000313" key="5">
    <source>
        <dbReference type="Proteomes" id="UP000288805"/>
    </source>
</evidence>
<dbReference type="PROSITE" id="PS51746">
    <property type="entry name" value="PPM_2"/>
    <property type="match status" value="1"/>
</dbReference>
<organism evidence="4 5">
    <name type="scientific">Vitis vinifera</name>
    <name type="common">Grape</name>
    <dbReference type="NCBI Taxonomy" id="29760"/>
    <lineage>
        <taxon>Eukaryota</taxon>
        <taxon>Viridiplantae</taxon>
        <taxon>Streptophyta</taxon>
        <taxon>Embryophyta</taxon>
        <taxon>Tracheophyta</taxon>
        <taxon>Spermatophyta</taxon>
        <taxon>Magnoliopsida</taxon>
        <taxon>eudicotyledons</taxon>
        <taxon>Gunneridae</taxon>
        <taxon>Pentapetalae</taxon>
        <taxon>rosids</taxon>
        <taxon>Vitales</taxon>
        <taxon>Vitaceae</taxon>
        <taxon>Viteae</taxon>
        <taxon>Vitis</taxon>
    </lineage>
</organism>
<evidence type="ECO:0000313" key="4">
    <source>
        <dbReference type="EMBL" id="RVW59866.1"/>
    </source>
</evidence>
<evidence type="ECO:0000256" key="2">
    <source>
        <dbReference type="SAM" id="Phobius"/>
    </source>
</evidence>
<reference evidence="4 5" key="1">
    <citation type="journal article" date="2018" name="PLoS Genet.">
        <title>Population sequencing reveals clonal diversity and ancestral inbreeding in the grapevine cultivar Chardonnay.</title>
        <authorList>
            <person name="Roach M.J."/>
            <person name="Johnson D.L."/>
            <person name="Bohlmann J."/>
            <person name="van Vuuren H.J."/>
            <person name="Jones S.J."/>
            <person name="Pretorius I.S."/>
            <person name="Schmidt S.A."/>
            <person name="Borneman A.R."/>
        </authorList>
    </citation>
    <scope>NUCLEOTIDE SEQUENCE [LARGE SCALE GENOMIC DNA]</scope>
    <source>
        <strain evidence="5">cv. Chardonnay</strain>
        <tissue evidence="4">Leaf</tissue>
    </source>
</reference>
<comment type="caution">
    <text evidence="4">The sequence shown here is derived from an EMBL/GenBank/DDBJ whole genome shotgun (WGS) entry which is preliminary data.</text>
</comment>
<dbReference type="SUPFAM" id="SSF81606">
    <property type="entry name" value="PP2C-like"/>
    <property type="match status" value="1"/>
</dbReference>
<dbReference type="InterPro" id="IPR036457">
    <property type="entry name" value="PPM-type-like_dom_sf"/>
</dbReference>
<keyword evidence="2" id="KW-0812">Transmembrane</keyword>
<accession>A0A438FIR6</accession>
<dbReference type="Proteomes" id="UP000288805">
    <property type="component" value="Unassembled WGS sequence"/>
</dbReference>
<dbReference type="InterPro" id="IPR015655">
    <property type="entry name" value="PP2C"/>
</dbReference>
<feature type="domain" description="PPM-type phosphatase" evidence="3">
    <location>
        <begin position="1"/>
        <end position="240"/>
    </location>
</feature>
<keyword evidence="2" id="KW-0472">Membrane</keyword>
<dbReference type="InterPro" id="IPR001932">
    <property type="entry name" value="PPM-type_phosphatase-like_dom"/>
</dbReference>
<dbReference type="Gene3D" id="3.60.40.10">
    <property type="entry name" value="PPM-type phosphatase domain"/>
    <property type="match status" value="1"/>
</dbReference>
<gene>
    <name evidence="4" type="primary">VvCHDh000020_7</name>
    <name evidence="4" type="ORF">CK203_103960</name>
</gene>
<evidence type="ECO:0000259" key="3">
    <source>
        <dbReference type="PROSITE" id="PS51746"/>
    </source>
</evidence>
<feature type="transmembrane region" description="Helical" evidence="2">
    <location>
        <begin position="27"/>
        <end position="51"/>
    </location>
</feature>
<dbReference type="GO" id="GO:0004722">
    <property type="term" value="F:protein serine/threonine phosphatase activity"/>
    <property type="evidence" value="ECO:0007669"/>
    <property type="project" value="InterPro"/>
</dbReference>
<proteinExistence type="predicted"/>
<dbReference type="CDD" id="cd00143">
    <property type="entry name" value="PP2Cc"/>
    <property type="match status" value="1"/>
</dbReference>
<dbReference type="EMBL" id="QGNW01000875">
    <property type="protein sequence ID" value="RVW59866.1"/>
    <property type="molecule type" value="Genomic_DNA"/>
</dbReference>